<dbReference type="PANTHER" id="PTHR11228">
    <property type="entry name" value="RADICAL SAM DOMAIN PROTEIN"/>
    <property type="match status" value="1"/>
</dbReference>
<protein>
    <recommendedName>
        <fullName evidence="6">Radical SAM core domain-containing protein</fullName>
    </recommendedName>
</protein>
<comment type="caution">
    <text evidence="7">The sequence shown here is derived from an EMBL/GenBank/DDBJ whole genome shotgun (WGS) entry which is preliminary data.</text>
</comment>
<dbReference type="GO" id="GO:0046872">
    <property type="term" value="F:metal ion binding"/>
    <property type="evidence" value="ECO:0007669"/>
    <property type="project" value="UniProtKB-KW"/>
</dbReference>
<dbReference type="Proteomes" id="UP000077763">
    <property type="component" value="Unassembled WGS sequence"/>
</dbReference>
<evidence type="ECO:0000256" key="2">
    <source>
        <dbReference type="ARBA" id="ARBA00022691"/>
    </source>
</evidence>
<gene>
    <name evidence="7" type="ORF">A1353_02925</name>
</gene>
<dbReference type="Gene3D" id="3.20.20.70">
    <property type="entry name" value="Aldolase class I"/>
    <property type="match status" value="1"/>
</dbReference>
<dbReference type="GO" id="GO:0051536">
    <property type="term" value="F:iron-sulfur cluster binding"/>
    <property type="evidence" value="ECO:0007669"/>
    <property type="project" value="UniProtKB-KW"/>
</dbReference>
<dbReference type="SMART" id="SM00729">
    <property type="entry name" value="Elp3"/>
    <property type="match status" value="1"/>
</dbReference>
<keyword evidence="5" id="KW-0411">Iron-sulfur</keyword>
<organism evidence="7 8">
    <name type="scientific">Methylomonas methanica</name>
    <dbReference type="NCBI Taxonomy" id="421"/>
    <lineage>
        <taxon>Bacteria</taxon>
        <taxon>Pseudomonadati</taxon>
        <taxon>Pseudomonadota</taxon>
        <taxon>Gammaproteobacteria</taxon>
        <taxon>Methylococcales</taxon>
        <taxon>Methylococcaceae</taxon>
        <taxon>Methylomonas</taxon>
    </lineage>
</organism>
<dbReference type="AlphaFoldDB" id="A0A177LSX9"/>
<dbReference type="PANTHER" id="PTHR11228:SF7">
    <property type="entry name" value="PQQA PEPTIDE CYCLASE"/>
    <property type="match status" value="1"/>
</dbReference>
<dbReference type="SFLD" id="SFLDG01067">
    <property type="entry name" value="SPASM/twitch_domain_containing"/>
    <property type="match status" value="1"/>
</dbReference>
<dbReference type="InterPro" id="IPR006638">
    <property type="entry name" value="Elp3/MiaA/NifB-like_rSAM"/>
</dbReference>
<dbReference type="GO" id="GO:0003824">
    <property type="term" value="F:catalytic activity"/>
    <property type="evidence" value="ECO:0007669"/>
    <property type="project" value="InterPro"/>
</dbReference>
<dbReference type="CDD" id="cd01335">
    <property type="entry name" value="Radical_SAM"/>
    <property type="match status" value="1"/>
</dbReference>
<dbReference type="Pfam" id="PF04055">
    <property type="entry name" value="Radical_SAM"/>
    <property type="match status" value="1"/>
</dbReference>
<dbReference type="Pfam" id="PF13186">
    <property type="entry name" value="SPASM"/>
    <property type="match status" value="1"/>
</dbReference>
<evidence type="ECO:0000313" key="7">
    <source>
        <dbReference type="EMBL" id="OAH96597.1"/>
    </source>
</evidence>
<evidence type="ECO:0000256" key="3">
    <source>
        <dbReference type="ARBA" id="ARBA00022723"/>
    </source>
</evidence>
<feature type="domain" description="Radical SAM core" evidence="6">
    <location>
        <begin position="14"/>
        <end position="240"/>
    </location>
</feature>
<name>A0A177LSX9_METMH</name>
<accession>A0A177LSX9</accession>
<keyword evidence="2" id="KW-0949">S-adenosyl-L-methionine</keyword>
<reference evidence="7 8" key="1">
    <citation type="submission" date="2016-03" db="EMBL/GenBank/DDBJ databases">
        <authorList>
            <person name="Ploux O."/>
        </authorList>
    </citation>
    <scope>NUCLEOTIDE SEQUENCE [LARGE SCALE GENOMIC DNA]</scope>
    <source>
        <strain evidence="7 8">R-45371</strain>
    </source>
</reference>
<dbReference type="EMBL" id="LUUH01000110">
    <property type="protein sequence ID" value="OAH96597.1"/>
    <property type="molecule type" value="Genomic_DNA"/>
</dbReference>
<keyword evidence="4" id="KW-0408">Iron</keyword>
<dbReference type="CDD" id="cd21109">
    <property type="entry name" value="SPASM"/>
    <property type="match status" value="1"/>
</dbReference>
<evidence type="ECO:0000256" key="5">
    <source>
        <dbReference type="ARBA" id="ARBA00023014"/>
    </source>
</evidence>
<dbReference type="PROSITE" id="PS51918">
    <property type="entry name" value="RADICAL_SAM"/>
    <property type="match status" value="1"/>
</dbReference>
<sequence>MLMSGQEFGELLGVKPLPNLHLEISLGCNISCAMCTFHDKLKKFRVMSAAQVKNLKSGFDYFGQIHIGDGSEPYINPDLFEIVGYLSDMGAKVSVQTNAKLIRTAADAEKLVKSGLMLLSLSVDGVNDATVRKIRGGLGFSEISRAIDLINEAKLRLNSSTPHLASNAVAMRCNLDELPDLARYLLDNGFCSFRIGFLELRQPNNDLVGELLIYDIPKAIETVARVRNLVECHPKAMHFDDSIFQVGVGLLRREQCTGYQDRLYVNHAGDLWTCYGKQKLGNIFENGLEGLIVSDTYATYKRHVTEPGNPICQACTFCQIMSLDKVTDHFGKPALEYYSLEKIDESISYANSGGEVRNFWRDAVLTT</sequence>
<comment type="cofactor">
    <cofactor evidence="1">
        <name>[4Fe-4S] cluster</name>
        <dbReference type="ChEBI" id="CHEBI:49883"/>
    </cofactor>
</comment>
<dbReference type="InterPro" id="IPR023885">
    <property type="entry name" value="4Fe4S-binding_SPASM_dom"/>
</dbReference>
<dbReference type="SUPFAM" id="SSF102114">
    <property type="entry name" value="Radical SAM enzymes"/>
    <property type="match status" value="1"/>
</dbReference>
<dbReference type="RefSeq" id="WP_064038802.1">
    <property type="nucleotide sequence ID" value="NZ_LUUH01000110.1"/>
</dbReference>
<evidence type="ECO:0000256" key="4">
    <source>
        <dbReference type="ARBA" id="ARBA00023004"/>
    </source>
</evidence>
<evidence type="ECO:0000259" key="6">
    <source>
        <dbReference type="PROSITE" id="PS51918"/>
    </source>
</evidence>
<dbReference type="SFLD" id="SFLDS00029">
    <property type="entry name" value="Radical_SAM"/>
    <property type="match status" value="1"/>
</dbReference>
<dbReference type="InterPro" id="IPR058240">
    <property type="entry name" value="rSAM_sf"/>
</dbReference>
<proteinExistence type="predicted"/>
<keyword evidence="3" id="KW-0479">Metal-binding</keyword>
<dbReference type="InterPro" id="IPR050377">
    <property type="entry name" value="Radical_SAM_PqqE_MftC-like"/>
</dbReference>
<evidence type="ECO:0000313" key="8">
    <source>
        <dbReference type="Proteomes" id="UP000077763"/>
    </source>
</evidence>
<evidence type="ECO:0000256" key="1">
    <source>
        <dbReference type="ARBA" id="ARBA00001966"/>
    </source>
</evidence>
<dbReference type="InterPro" id="IPR013785">
    <property type="entry name" value="Aldolase_TIM"/>
</dbReference>
<dbReference type="InterPro" id="IPR007197">
    <property type="entry name" value="rSAM"/>
</dbReference>